<name>A0AAP0EWJ1_9MAGN</name>
<keyword evidence="5" id="KW-0863">Zinc-finger</keyword>
<feature type="domain" description="E3 ubiquitin-protein ligase RNF126-like zinc-ribbon" evidence="8">
    <location>
        <begin position="42"/>
        <end position="77"/>
    </location>
</feature>
<gene>
    <name evidence="9" type="ORF">Scep_024431</name>
</gene>
<dbReference type="EC" id="2.3.2.27" evidence="2"/>
<protein>
    <recommendedName>
        <fullName evidence="2">RING-type E3 ubiquitin transferase</fullName>
        <ecNumber evidence="2">2.3.2.27</ecNumber>
    </recommendedName>
</protein>
<evidence type="ECO:0000313" key="9">
    <source>
        <dbReference type="EMBL" id="KAK9101001.1"/>
    </source>
</evidence>
<reference evidence="9 10" key="1">
    <citation type="submission" date="2024-01" db="EMBL/GenBank/DDBJ databases">
        <title>Genome assemblies of Stephania.</title>
        <authorList>
            <person name="Yang L."/>
        </authorList>
    </citation>
    <scope>NUCLEOTIDE SEQUENCE [LARGE SCALE GENOMIC DNA]</scope>
    <source>
        <strain evidence="9">JXDWG</strain>
        <tissue evidence="9">Leaf</tissue>
    </source>
</reference>
<evidence type="ECO:0000313" key="10">
    <source>
        <dbReference type="Proteomes" id="UP001419268"/>
    </source>
</evidence>
<proteinExistence type="predicted"/>
<dbReference type="AlphaFoldDB" id="A0AAP0EWJ1"/>
<comment type="caution">
    <text evidence="9">The sequence shown here is derived from an EMBL/GenBank/DDBJ whole genome shotgun (WGS) entry which is preliminary data.</text>
</comment>
<organism evidence="9 10">
    <name type="scientific">Stephania cephalantha</name>
    <dbReference type="NCBI Taxonomy" id="152367"/>
    <lineage>
        <taxon>Eukaryota</taxon>
        <taxon>Viridiplantae</taxon>
        <taxon>Streptophyta</taxon>
        <taxon>Embryophyta</taxon>
        <taxon>Tracheophyta</taxon>
        <taxon>Spermatophyta</taxon>
        <taxon>Magnoliopsida</taxon>
        <taxon>Ranunculales</taxon>
        <taxon>Menispermaceae</taxon>
        <taxon>Menispermoideae</taxon>
        <taxon>Cissampelideae</taxon>
        <taxon>Stephania</taxon>
    </lineage>
</organism>
<evidence type="ECO:0000256" key="4">
    <source>
        <dbReference type="ARBA" id="ARBA00022723"/>
    </source>
</evidence>
<evidence type="ECO:0000259" key="8">
    <source>
        <dbReference type="Pfam" id="PF14369"/>
    </source>
</evidence>
<evidence type="ECO:0000256" key="5">
    <source>
        <dbReference type="ARBA" id="ARBA00022771"/>
    </source>
</evidence>
<keyword evidence="3" id="KW-0808">Transferase</keyword>
<keyword evidence="4" id="KW-0479">Metal-binding</keyword>
<comment type="catalytic activity">
    <reaction evidence="1">
        <text>S-ubiquitinyl-[E2 ubiquitin-conjugating enzyme]-L-cysteine + [acceptor protein]-L-lysine = [E2 ubiquitin-conjugating enzyme]-L-cysteine + N(6)-ubiquitinyl-[acceptor protein]-L-lysine.</text>
        <dbReference type="EC" id="2.3.2.27"/>
    </reaction>
</comment>
<dbReference type="Pfam" id="PF14369">
    <property type="entry name" value="Zn_ribbon_19"/>
    <property type="match status" value="1"/>
</dbReference>
<accession>A0AAP0EWJ1</accession>
<evidence type="ECO:0000256" key="6">
    <source>
        <dbReference type="ARBA" id="ARBA00022786"/>
    </source>
</evidence>
<keyword evidence="10" id="KW-1185">Reference proteome</keyword>
<dbReference type="InterPro" id="IPR039525">
    <property type="entry name" value="RNF126-like_zinc-ribbon"/>
</dbReference>
<keyword evidence="6" id="KW-0833">Ubl conjugation pathway</keyword>
<sequence length="90" mass="9972">MKSMVLFYPNVGKFQMTKVPSSKQPKTHSKSSSSAAVIRGGRYWCHMCSQTITPATATEFDENIKCPFCLTGFVEEMGDTNTNTDGDDDH</sequence>
<evidence type="ECO:0000256" key="1">
    <source>
        <dbReference type="ARBA" id="ARBA00000900"/>
    </source>
</evidence>
<dbReference type="GO" id="GO:0008270">
    <property type="term" value="F:zinc ion binding"/>
    <property type="evidence" value="ECO:0007669"/>
    <property type="project" value="UniProtKB-KW"/>
</dbReference>
<keyword evidence="7" id="KW-0862">Zinc</keyword>
<evidence type="ECO:0000256" key="7">
    <source>
        <dbReference type="ARBA" id="ARBA00022833"/>
    </source>
</evidence>
<evidence type="ECO:0000256" key="3">
    <source>
        <dbReference type="ARBA" id="ARBA00022679"/>
    </source>
</evidence>
<evidence type="ECO:0000256" key="2">
    <source>
        <dbReference type="ARBA" id="ARBA00012483"/>
    </source>
</evidence>
<dbReference type="Proteomes" id="UP001419268">
    <property type="component" value="Unassembled WGS sequence"/>
</dbReference>
<dbReference type="EMBL" id="JBBNAG010000010">
    <property type="protein sequence ID" value="KAK9101001.1"/>
    <property type="molecule type" value="Genomic_DNA"/>
</dbReference>
<dbReference type="GO" id="GO:0061630">
    <property type="term" value="F:ubiquitin protein ligase activity"/>
    <property type="evidence" value="ECO:0007669"/>
    <property type="project" value="UniProtKB-EC"/>
</dbReference>